<keyword evidence="3" id="KW-1185">Reference proteome</keyword>
<organism evidence="2 3">
    <name type="scientific">Punica granatum</name>
    <name type="common">Pomegranate</name>
    <dbReference type="NCBI Taxonomy" id="22663"/>
    <lineage>
        <taxon>Eukaryota</taxon>
        <taxon>Viridiplantae</taxon>
        <taxon>Streptophyta</taxon>
        <taxon>Embryophyta</taxon>
        <taxon>Tracheophyta</taxon>
        <taxon>Spermatophyta</taxon>
        <taxon>Magnoliopsida</taxon>
        <taxon>eudicotyledons</taxon>
        <taxon>Gunneridae</taxon>
        <taxon>Pentapetalae</taxon>
        <taxon>rosids</taxon>
        <taxon>malvids</taxon>
        <taxon>Myrtales</taxon>
        <taxon>Lythraceae</taxon>
        <taxon>Punica</taxon>
    </lineage>
</organism>
<name>A0A2I0HLY6_PUNGR</name>
<reference evidence="2 3" key="1">
    <citation type="submission" date="2017-11" db="EMBL/GenBank/DDBJ databases">
        <title>De-novo sequencing of pomegranate (Punica granatum L.) genome.</title>
        <authorList>
            <person name="Akparov Z."/>
            <person name="Amiraslanov A."/>
            <person name="Hajiyeva S."/>
            <person name="Abbasov M."/>
            <person name="Kaur K."/>
            <person name="Hamwieh A."/>
            <person name="Solovyev V."/>
            <person name="Salamov A."/>
            <person name="Braich B."/>
            <person name="Kosarev P."/>
            <person name="Mahmoud A."/>
            <person name="Hajiyev E."/>
            <person name="Babayeva S."/>
            <person name="Izzatullayeva V."/>
            <person name="Mammadov A."/>
            <person name="Mammadov A."/>
            <person name="Sharifova S."/>
            <person name="Ojaghi J."/>
            <person name="Eynullazada K."/>
            <person name="Bayramov B."/>
            <person name="Abdulazimova A."/>
            <person name="Shahmuradov I."/>
        </authorList>
    </citation>
    <scope>NUCLEOTIDE SEQUENCE [LARGE SCALE GENOMIC DNA]</scope>
    <source>
        <strain evidence="3">cv. AG2017</strain>
        <tissue evidence="2">Leaf</tissue>
    </source>
</reference>
<gene>
    <name evidence="2" type="ORF">CRG98_046990</name>
</gene>
<proteinExistence type="predicted"/>
<protein>
    <submittedName>
        <fullName evidence="2">Uncharacterized protein</fullName>
    </submittedName>
</protein>
<evidence type="ECO:0000313" key="3">
    <source>
        <dbReference type="Proteomes" id="UP000233551"/>
    </source>
</evidence>
<dbReference type="EMBL" id="PGOL01007499">
    <property type="protein sequence ID" value="PKI32593.1"/>
    <property type="molecule type" value="Genomic_DNA"/>
</dbReference>
<dbReference type="AlphaFoldDB" id="A0A2I0HLY6"/>
<feature type="compositionally biased region" description="Basic and acidic residues" evidence="1">
    <location>
        <begin position="44"/>
        <end position="57"/>
    </location>
</feature>
<evidence type="ECO:0000256" key="1">
    <source>
        <dbReference type="SAM" id="MobiDB-lite"/>
    </source>
</evidence>
<dbReference type="Proteomes" id="UP000233551">
    <property type="component" value="Unassembled WGS sequence"/>
</dbReference>
<sequence>MERPDIAGTEGGCDVIGYGQTRGDPSYYGQPDHLRRPKRIAPLNRHDSDQDGERGGRELLPAPMAIDTMGGSTG</sequence>
<comment type="caution">
    <text evidence="2">The sequence shown here is derived from an EMBL/GenBank/DDBJ whole genome shotgun (WGS) entry which is preliminary data.</text>
</comment>
<evidence type="ECO:0000313" key="2">
    <source>
        <dbReference type="EMBL" id="PKI32593.1"/>
    </source>
</evidence>
<accession>A0A2I0HLY6</accession>
<feature type="region of interest" description="Disordered" evidence="1">
    <location>
        <begin position="1"/>
        <end position="74"/>
    </location>
</feature>